<proteinExistence type="predicted"/>
<dbReference type="Proteomes" id="UP000235371">
    <property type="component" value="Unassembled WGS sequence"/>
</dbReference>
<dbReference type="AlphaFoldDB" id="A0A2J6TPJ7"/>
<evidence type="ECO:0000313" key="2">
    <source>
        <dbReference type="Proteomes" id="UP000235371"/>
    </source>
</evidence>
<reference evidence="1 2" key="1">
    <citation type="submission" date="2016-04" db="EMBL/GenBank/DDBJ databases">
        <title>A degradative enzymes factory behind the ericoid mycorrhizal symbiosis.</title>
        <authorList>
            <consortium name="DOE Joint Genome Institute"/>
            <person name="Martino E."/>
            <person name="Morin E."/>
            <person name="Grelet G."/>
            <person name="Kuo A."/>
            <person name="Kohler A."/>
            <person name="Daghino S."/>
            <person name="Barry K."/>
            <person name="Choi C."/>
            <person name="Cichocki N."/>
            <person name="Clum A."/>
            <person name="Copeland A."/>
            <person name="Hainaut M."/>
            <person name="Haridas S."/>
            <person name="Labutti K."/>
            <person name="Lindquist E."/>
            <person name="Lipzen A."/>
            <person name="Khouja H.-R."/>
            <person name="Murat C."/>
            <person name="Ohm R."/>
            <person name="Olson A."/>
            <person name="Spatafora J."/>
            <person name="Veneault-Fourrey C."/>
            <person name="Henrissat B."/>
            <person name="Grigoriev I."/>
            <person name="Martin F."/>
            <person name="Perotto S."/>
        </authorList>
    </citation>
    <scope>NUCLEOTIDE SEQUENCE [LARGE SCALE GENOMIC DNA]</scope>
    <source>
        <strain evidence="1 2">E</strain>
    </source>
</reference>
<name>A0A2J6TPJ7_9HELO</name>
<accession>A0A2J6TPJ7</accession>
<evidence type="ECO:0000313" key="1">
    <source>
        <dbReference type="EMBL" id="PMD64942.1"/>
    </source>
</evidence>
<gene>
    <name evidence="1" type="ORF">K444DRAFT_209600</name>
</gene>
<dbReference type="RefSeq" id="XP_024741846.1">
    <property type="nucleotide sequence ID" value="XM_024871074.1"/>
</dbReference>
<organism evidence="1 2">
    <name type="scientific">Hyaloscypha bicolor E</name>
    <dbReference type="NCBI Taxonomy" id="1095630"/>
    <lineage>
        <taxon>Eukaryota</taxon>
        <taxon>Fungi</taxon>
        <taxon>Dikarya</taxon>
        <taxon>Ascomycota</taxon>
        <taxon>Pezizomycotina</taxon>
        <taxon>Leotiomycetes</taxon>
        <taxon>Helotiales</taxon>
        <taxon>Hyaloscyphaceae</taxon>
        <taxon>Hyaloscypha</taxon>
        <taxon>Hyaloscypha bicolor</taxon>
    </lineage>
</organism>
<keyword evidence="2" id="KW-1185">Reference proteome</keyword>
<dbReference type="InParanoid" id="A0A2J6TPJ7"/>
<sequence length="196" mass="22071">MMCTSTAIWIFRCLNEWLRPIARLPEANVTFNKRGNKSEAEKTKVTCLFLAFGDRGREGWSIHIGRGGCLPCRQKGSPSGYLLCMMPPSKSISLSQRVCSVAFVYQELCHFSWPSSLFTAPTATNVPICGLDLAVGCGECCRPHLSQPSRVLLVLPYNRRGGVRTRRSGGLYTRRRKSVMRFRCHDRVRDVRVQNG</sequence>
<protein>
    <submittedName>
        <fullName evidence="1">Uncharacterized protein</fullName>
    </submittedName>
</protein>
<dbReference type="GeneID" id="36579156"/>
<dbReference type="EMBL" id="KZ613747">
    <property type="protein sequence ID" value="PMD64942.1"/>
    <property type="molecule type" value="Genomic_DNA"/>
</dbReference>